<organism evidence="3 4">
    <name type="scientific">Raphanus sativus</name>
    <name type="common">Radish</name>
    <name type="synonym">Raphanus raphanistrum var. sativus</name>
    <dbReference type="NCBI Taxonomy" id="3726"/>
    <lineage>
        <taxon>Eukaryota</taxon>
        <taxon>Viridiplantae</taxon>
        <taxon>Streptophyta</taxon>
        <taxon>Embryophyta</taxon>
        <taxon>Tracheophyta</taxon>
        <taxon>Spermatophyta</taxon>
        <taxon>Magnoliopsida</taxon>
        <taxon>eudicotyledons</taxon>
        <taxon>Gunneridae</taxon>
        <taxon>Pentapetalae</taxon>
        <taxon>rosids</taxon>
        <taxon>malvids</taxon>
        <taxon>Brassicales</taxon>
        <taxon>Brassicaceae</taxon>
        <taxon>Brassiceae</taxon>
        <taxon>Raphanus</taxon>
    </lineage>
</organism>
<protein>
    <submittedName>
        <fullName evidence="4">Uncharacterized protein LOC130504082</fullName>
    </submittedName>
</protein>
<dbReference type="OrthoDB" id="29853at2759"/>
<accession>A0A9W3CSR3</accession>
<dbReference type="PANTHER" id="PTHR12161">
    <property type="entry name" value="IST1 FAMILY MEMBER"/>
    <property type="match status" value="1"/>
</dbReference>
<evidence type="ECO:0000313" key="3">
    <source>
        <dbReference type="Proteomes" id="UP000504610"/>
    </source>
</evidence>
<dbReference type="GO" id="GO:0015031">
    <property type="term" value="P:protein transport"/>
    <property type="evidence" value="ECO:0007669"/>
    <property type="project" value="InterPro"/>
</dbReference>
<dbReference type="PANTHER" id="PTHR12161:SF55">
    <property type="entry name" value="REGULATOR OF VPS4 ACTIVITY IN THE MVB PATHWAY PROTEIN"/>
    <property type="match status" value="1"/>
</dbReference>
<feature type="compositionally biased region" description="Basic and acidic residues" evidence="2">
    <location>
        <begin position="445"/>
        <end position="459"/>
    </location>
</feature>
<dbReference type="Proteomes" id="UP000504610">
    <property type="component" value="Unplaced"/>
</dbReference>
<sequence>MKLRHQPRAEKFLRVTCVWPQHSGLLQTPSLYNTCVNKLIVLLCQRRGGGKKMTAAGVASEKTKKLLKFSLSLFRRGFNSSKCKTAAKMAVARIKLLRNKRQVVVKQMRRDIALLLQSGQDATARIRVEHVIREQNILAANEIIELFCELIVSRLTIITKHKECPVDLKEGIASLIFAAPRCSEIPELGDLKDIFEKKYGRDFVSAATELRPTCGVNRMLVDRLSVMRPYGEVKLKVMKEIAKEFQVDWDTKETEQELLKPQQETIIDGPRAFVCASSLPVKRDSDDESIDPPTKAVPRCTSTTTRYHDTESAAEAAAVLAKQAVEAAQAAAALLANKDHPGGSTRQSRDSETSSYYYAENRGICRRHSCNNPCVNESDHSEEAARRRQSYNNSPPLPPHHPRTSEIQFDESDYEEETETEDGPLQSRASSLPPSRAPPQAPQCDESRRDSSVHPKLPDYDNLAARFDAIRHSKGPLI</sequence>
<feature type="region of interest" description="Disordered" evidence="2">
    <location>
        <begin position="282"/>
        <end position="303"/>
    </location>
</feature>
<dbReference type="InterPro" id="IPR005061">
    <property type="entry name" value="Ist1"/>
</dbReference>
<dbReference type="KEGG" id="rsz:130504082"/>
<feature type="region of interest" description="Disordered" evidence="2">
    <location>
        <begin position="374"/>
        <end position="460"/>
    </location>
</feature>
<dbReference type="Pfam" id="PF03398">
    <property type="entry name" value="Ist1"/>
    <property type="match status" value="1"/>
</dbReference>
<reference evidence="4" key="1">
    <citation type="submission" date="2025-08" db="UniProtKB">
        <authorList>
            <consortium name="RefSeq"/>
        </authorList>
    </citation>
    <scope>IDENTIFICATION</scope>
    <source>
        <tissue evidence="4">Leaf</tissue>
    </source>
</reference>
<proteinExistence type="inferred from homology"/>
<dbReference type="GeneID" id="130504082"/>
<evidence type="ECO:0000256" key="1">
    <source>
        <dbReference type="ARBA" id="ARBA00005536"/>
    </source>
</evidence>
<feature type="compositionally biased region" description="Low complexity" evidence="2">
    <location>
        <begin position="424"/>
        <end position="434"/>
    </location>
</feature>
<dbReference type="FunFam" id="1.20.1260.60:FF:000003">
    <property type="entry name" value="IST1-like protein isoform A"/>
    <property type="match status" value="1"/>
</dbReference>
<evidence type="ECO:0000313" key="4">
    <source>
        <dbReference type="RefSeq" id="XP_056854647.1"/>
    </source>
</evidence>
<comment type="similarity">
    <text evidence="1">Belongs to the IST1 family.</text>
</comment>
<feature type="compositionally biased region" description="Acidic residues" evidence="2">
    <location>
        <begin position="408"/>
        <end position="422"/>
    </location>
</feature>
<dbReference type="InterPro" id="IPR042277">
    <property type="entry name" value="IST1-like"/>
</dbReference>
<evidence type="ECO:0000256" key="2">
    <source>
        <dbReference type="SAM" id="MobiDB-lite"/>
    </source>
</evidence>
<dbReference type="RefSeq" id="XP_056854647.1">
    <property type="nucleotide sequence ID" value="XM_056998667.1"/>
</dbReference>
<name>A0A9W3CSR3_RAPSA</name>
<dbReference type="Gene3D" id="1.20.1260.60">
    <property type="entry name" value="Vacuolar protein sorting-associated protein Ist1"/>
    <property type="match status" value="1"/>
</dbReference>
<feature type="compositionally biased region" description="Basic and acidic residues" evidence="2">
    <location>
        <begin position="377"/>
        <end position="386"/>
    </location>
</feature>
<gene>
    <name evidence="4" type="primary">LOC130504082</name>
</gene>
<dbReference type="AlphaFoldDB" id="A0A9W3CSR3"/>
<keyword evidence="3" id="KW-1185">Reference proteome</keyword>